<proteinExistence type="predicted"/>
<accession>X0UPN3</accession>
<dbReference type="AlphaFoldDB" id="X0UPN3"/>
<dbReference type="EMBL" id="BARS01023843">
    <property type="protein sequence ID" value="GAG01232.1"/>
    <property type="molecule type" value="Genomic_DNA"/>
</dbReference>
<gene>
    <name evidence="1" type="ORF">S01H1_37936</name>
</gene>
<sequence>AASINIHIASGSVPKSYRRRVRDTFNNTPRFYPPVPVQP</sequence>
<organism evidence="1">
    <name type="scientific">marine sediment metagenome</name>
    <dbReference type="NCBI Taxonomy" id="412755"/>
    <lineage>
        <taxon>unclassified sequences</taxon>
        <taxon>metagenomes</taxon>
        <taxon>ecological metagenomes</taxon>
    </lineage>
</organism>
<feature type="non-terminal residue" evidence="1">
    <location>
        <position position="1"/>
    </location>
</feature>
<name>X0UPN3_9ZZZZ</name>
<comment type="caution">
    <text evidence="1">The sequence shown here is derived from an EMBL/GenBank/DDBJ whole genome shotgun (WGS) entry which is preliminary data.</text>
</comment>
<evidence type="ECO:0000313" key="1">
    <source>
        <dbReference type="EMBL" id="GAG01232.1"/>
    </source>
</evidence>
<protein>
    <submittedName>
        <fullName evidence="1">Uncharacterized protein</fullName>
    </submittedName>
</protein>
<reference evidence="1" key="1">
    <citation type="journal article" date="2014" name="Front. Microbiol.">
        <title>High frequency of phylogenetically diverse reductive dehalogenase-homologous genes in deep subseafloor sedimentary metagenomes.</title>
        <authorList>
            <person name="Kawai M."/>
            <person name="Futagami T."/>
            <person name="Toyoda A."/>
            <person name="Takaki Y."/>
            <person name="Nishi S."/>
            <person name="Hori S."/>
            <person name="Arai W."/>
            <person name="Tsubouchi T."/>
            <person name="Morono Y."/>
            <person name="Uchiyama I."/>
            <person name="Ito T."/>
            <person name="Fujiyama A."/>
            <person name="Inagaki F."/>
            <person name="Takami H."/>
        </authorList>
    </citation>
    <scope>NUCLEOTIDE SEQUENCE</scope>
    <source>
        <strain evidence="1">Expedition CK06-06</strain>
    </source>
</reference>